<evidence type="ECO:0000313" key="3">
    <source>
        <dbReference type="EMBL" id="MDQ5770880.1"/>
    </source>
</evidence>
<dbReference type="RefSeq" id="WP_202717696.1">
    <property type="nucleotide sequence ID" value="NZ_CP053482.1"/>
</dbReference>
<gene>
    <name evidence="3" type="ORF">RCC75_20285</name>
    <name evidence="4" type="ORF">RCG00_17555</name>
</gene>
<dbReference type="AlphaFoldDB" id="A0AA51R3Y2"/>
<proteinExistence type="predicted"/>
<feature type="chain" id="PRO_5041429304" evidence="1">
    <location>
        <begin position="23"/>
        <end position="186"/>
    </location>
</feature>
<dbReference type="SUPFAM" id="SSF110997">
    <property type="entry name" value="Sporulation related repeat"/>
    <property type="match status" value="1"/>
</dbReference>
<sequence>MKLSAIALTLATLMAGCAPVPGANTQAGATTGGDYANSYGTTATTGTDYGYGTTTAPATNTGTTSNASYYDYGAGTASTGSAAYGGATTTASTGSYYDYTAPGSSSSGGGYSNSAGGAYAVQVVASPNRGTADAMRSQMQSAGFNAVVDQVGGYYKVRIPFSSESEAKANLSRVRSSVPDAFYTVR</sequence>
<dbReference type="Gene3D" id="3.30.70.1070">
    <property type="entry name" value="Sporulation related repeat"/>
    <property type="match status" value="1"/>
</dbReference>
<dbReference type="PROSITE" id="PS51724">
    <property type="entry name" value="SPOR"/>
    <property type="match status" value="1"/>
</dbReference>
<feature type="domain" description="SPOR" evidence="2">
    <location>
        <begin position="113"/>
        <end position="186"/>
    </location>
</feature>
<dbReference type="Proteomes" id="UP001223336">
    <property type="component" value="Unassembled WGS sequence"/>
</dbReference>
<dbReference type="InterPro" id="IPR007730">
    <property type="entry name" value="SPOR-like_dom"/>
</dbReference>
<reference evidence="4 5" key="1">
    <citation type="submission" date="2023-08" db="EMBL/GenBank/DDBJ databases">
        <title>New molecular markers tilS and rpoB for phylogenetic and monitoring studies of the genus Thiothrix biodiversity.</title>
        <authorList>
            <person name="Ravin N.V."/>
            <person name="Smolyakov D."/>
            <person name="Markov N.D."/>
            <person name="Beletsky A.V."/>
            <person name="Mardanov A.V."/>
            <person name="Rudenko T.S."/>
            <person name="Grabovich M.Y."/>
        </authorList>
    </citation>
    <scope>NUCLEOTIDE SEQUENCE</scope>
    <source>
        <strain evidence="4">DNT52</strain>
        <strain evidence="3 5">H33</strain>
    </source>
</reference>
<feature type="signal peptide" evidence="1">
    <location>
        <begin position="1"/>
        <end position="22"/>
    </location>
</feature>
<keyword evidence="5" id="KW-1185">Reference proteome</keyword>
<dbReference type="EMBL" id="CP133217">
    <property type="protein sequence ID" value="WML86091.1"/>
    <property type="molecule type" value="Genomic_DNA"/>
</dbReference>
<organism evidence="4">
    <name type="scientific">Thiothrix subterranea</name>
    <dbReference type="NCBI Taxonomy" id="2735563"/>
    <lineage>
        <taxon>Bacteria</taxon>
        <taxon>Pseudomonadati</taxon>
        <taxon>Pseudomonadota</taxon>
        <taxon>Gammaproteobacteria</taxon>
        <taxon>Thiotrichales</taxon>
        <taxon>Thiotrichaceae</taxon>
        <taxon>Thiothrix</taxon>
    </lineage>
</organism>
<dbReference type="Pfam" id="PF05036">
    <property type="entry name" value="SPOR"/>
    <property type="match status" value="1"/>
</dbReference>
<evidence type="ECO:0000313" key="4">
    <source>
        <dbReference type="EMBL" id="WML86091.1"/>
    </source>
</evidence>
<evidence type="ECO:0000256" key="1">
    <source>
        <dbReference type="SAM" id="SignalP"/>
    </source>
</evidence>
<dbReference type="InterPro" id="IPR036680">
    <property type="entry name" value="SPOR-like_sf"/>
</dbReference>
<dbReference type="Proteomes" id="UP001229862">
    <property type="component" value="Chromosome"/>
</dbReference>
<protein>
    <submittedName>
        <fullName evidence="4">SPOR domain-containing protein</fullName>
    </submittedName>
</protein>
<name>A0AA51R3Y2_9GAMM</name>
<evidence type="ECO:0000313" key="5">
    <source>
        <dbReference type="Proteomes" id="UP001223336"/>
    </source>
</evidence>
<dbReference type="PROSITE" id="PS51257">
    <property type="entry name" value="PROKAR_LIPOPROTEIN"/>
    <property type="match status" value="1"/>
</dbReference>
<dbReference type="GO" id="GO:0042834">
    <property type="term" value="F:peptidoglycan binding"/>
    <property type="evidence" value="ECO:0007669"/>
    <property type="project" value="InterPro"/>
</dbReference>
<accession>A0AA51R3Y2</accession>
<evidence type="ECO:0000259" key="2">
    <source>
        <dbReference type="PROSITE" id="PS51724"/>
    </source>
</evidence>
<keyword evidence="1" id="KW-0732">Signal</keyword>
<dbReference type="EMBL" id="JAVFKN010000043">
    <property type="protein sequence ID" value="MDQ5770880.1"/>
    <property type="molecule type" value="Genomic_DNA"/>
</dbReference>